<keyword evidence="3" id="KW-1185">Reference proteome</keyword>
<dbReference type="InterPro" id="IPR029058">
    <property type="entry name" value="AB_hydrolase_fold"/>
</dbReference>
<dbReference type="Proteomes" id="UP000324924">
    <property type="component" value="Chromosome"/>
</dbReference>
<gene>
    <name evidence="2" type="ORF">FZC36_02405</name>
</gene>
<keyword evidence="2" id="KW-0378">Hydrolase</keyword>
<protein>
    <submittedName>
        <fullName evidence="2">Alpha/beta hydrolase</fullName>
    </submittedName>
</protein>
<dbReference type="Gene3D" id="3.40.50.1820">
    <property type="entry name" value="alpha/beta hydrolase"/>
    <property type="match status" value="1"/>
</dbReference>
<proteinExistence type="predicted"/>
<dbReference type="EMBL" id="CP043314">
    <property type="protein sequence ID" value="QEK39261.1"/>
    <property type="molecule type" value="Genomic_DNA"/>
</dbReference>
<dbReference type="Pfam" id="PF00561">
    <property type="entry name" value="Abhydrolase_1"/>
    <property type="match status" value="1"/>
</dbReference>
<name>A0A5C0UI49_9PROT</name>
<reference evidence="2 3" key="1">
    <citation type="submission" date="2019-08" db="EMBL/GenBank/DDBJ databases">
        <title>Highly reduced genomes of protist endosymbionts show evolutionary convergence.</title>
        <authorList>
            <person name="George E."/>
            <person name="Husnik F."/>
            <person name="Tashyreva D."/>
            <person name="Prokopchuk G."/>
            <person name="Horak A."/>
            <person name="Kwong W.K."/>
            <person name="Lukes J."/>
            <person name="Keeling P.J."/>
        </authorList>
    </citation>
    <scope>NUCLEOTIDE SEQUENCE [LARGE SCALE GENOMIC DNA]</scope>
    <source>
        <strain evidence="2">1604HC</strain>
    </source>
</reference>
<accession>A0A5C0UI49</accession>
<organism evidence="2 3">
    <name type="scientific">Candidatus Nesciobacter abundans</name>
    <dbReference type="NCBI Taxonomy" id="2601668"/>
    <lineage>
        <taxon>Bacteria</taxon>
        <taxon>Pseudomonadati</taxon>
        <taxon>Pseudomonadota</taxon>
        <taxon>Alphaproteobacteria</taxon>
        <taxon>Holosporales</taxon>
        <taxon>Holosporaceae</taxon>
        <taxon>Candidatus Nesciobacter</taxon>
    </lineage>
</organism>
<evidence type="ECO:0000313" key="3">
    <source>
        <dbReference type="Proteomes" id="UP000324924"/>
    </source>
</evidence>
<dbReference type="KEGG" id="nabu:FZC36_02405"/>
<evidence type="ECO:0000313" key="2">
    <source>
        <dbReference type="EMBL" id="QEK39261.1"/>
    </source>
</evidence>
<dbReference type="GO" id="GO:0016787">
    <property type="term" value="F:hydrolase activity"/>
    <property type="evidence" value="ECO:0007669"/>
    <property type="project" value="UniProtKB-KW"/>
</dbReference>
<dbReference type="SUPFAM" id="SSF53474">
    <property type="entry name" value="alpha/beta-Hydrolases"/>
    <property type="match status" value="1"/>
</dbReference>
<dbReference type="RefSeq" id="WP_148972384.1">
    <property type="nucleotide sequence ID" value="NZ_CP043314.1"/>
</dbReference>
<dbReference type="OrthoDB" id="8680283at2"/>
<feature type="domain" description="AB hydrolase-1" evidence="1">
    <location>
        <begin position="37"/>
        <end position="142"/>
    </location>
</feature>
<dbReference type="AlphaFoldDB" id="A0A5C0UI49"/>
<evidence type="ECO:0000259" key="1">
    <source>
        <dbReference type="Pfam" id="PF00561"/>
    </source>
</evidence>
<sequence>MEDQIKDSSRVLVSRKDKFHEMFMSSEGLKDSEICVLCIPDLFGDCSDFIGLKEKLSIDFKVISFDFLGHGLSSKALEYSYNDFLNDTLHIISKLDSRNIFIVGMGVGASISCDLISMHNNPFIGCVLLDADKIFDPEFKFKLPDIGEFTNFKDAKNSLDLSKHCSEETIGKIVCQKYKVQENKFRRALDDKLGKCLGQFSGFSFVEKTKNIKTPVLFMGDSVNFDSELIQYEISKNISDLYDPENIDIVSKWIKNIALDPCTVLKCWKNRI</sequence>
<dbReference type="InterPro" id="IPR000073">
    <property type="entry name" value="AB_hydrolase_1"/>
</dbReference>